<protein>
    <submittedName>
        <fullName evidence="1">Uncharacterized protein</fullName>
    </submittedName>
</protein>
<sequence>MEKTATAIKRPRIESASSNRTLEINVISAEDLRINKRQSVNNSFVVIGGTDSIASSSSASYTQNGIRTKTDSEGGSYPVWNEKIAIDLPMHARFFTVEVKCKKNGVNNRVIGTAEIPVSDFLGGLVPENYLHFLSYRLWDNHGERNGIINLSVRVKNPGVGIGNGNSTGSKFAPVHGWSAAAGGVPVDSKLAFYNQGQVVTGIPVGVQNF</sequence>
<evidence type="ECO:0000313" key="2">
    <source>
        <dbReference type="Proteomes" id="UP001060085"/>
    </source>
</evidence>
<gene>
    <name evidence="1" type="ORF">M9H77_33293</name>
</gene>
<dbReference type="Proteomes" id="UP001060085">
    <property type="component" value="Linkage Group LG08"/>
</dbReference>
<dbReference type="EMBL" id="CM044708">
    <property type="protein sequence ID" value="KAI5647288.1"/>
    <property type="molecule type" value="Genomic_DNA"/>
</dbReference>
<proteinExistence type="predicted"/>
<keyword evidence="2" id="KW-1185">Reference proteome</keyword>
<name>A0ACB9ZJR5_CATRO</name>
<organism evidence="1 2">
    <name type="scientific">Catharanthus roseus</name>
    <name type="common">Madagascar periwinkle</name>
    <name type="synonym">Vinca rosea</name>
    <dbReference type="NCBI Taxonomy" id="4058"/>
    <lineage>
        <taxon>Eukaryota</taxon>
        <taxon>Viridiplantae</taxon>
        <taxon>Streptophyta</taxon>
        <taxon>Embryophyta</taxon>
        <taxon>Tracheophyta</taxon>
        <taxon>Spermatophyta</taxon>
        <taxon>Magnoliopsida</taxon>
        <taxon>eudicotyledons</taxon>
        <taxon>Gunneridae</taxon>
        <taxon>Pentapetalae</taxon>
        <taxon>asterids</taxon>
        <taxon>lamiids</taxon>
        <taxon>Gentianales</taxon>
        <taxon>Apocynaceae</taxon>
        <taxon>Rauvolfioideae</taxon>
        <taxon>Vinceae</taxon>
        <taxon>Catharanthinae</taxon>
        <taxon>Catharanthus</taxon>
    </lineage>
</organism>
<comment type="caution">
    <text evidence="1">The sequence shown here is derived from an EMBL/GenBank/DDBJ whole genome shotgun (WGS) entry which is preliminary data.</text>
</comment>
<evidence type="ECO:0000313" key="1">
    <source>
        <dbReference type="EMBL" id="KAI5647288.1"/>
    </source>
</evidence>
<reference evidence="2" key="1">
    <citation type="journal article" date="2023" name="Nat. Plants">
        <title>Single-cell RNA sequencing provides a high-resolution roadmap for understanding the multicellular compartmentation of specialized metabolism.</title>
        <authorList>
            <person name="Sun S."/>
            <person name="Shen X."/>
            <person name="Li Y."/>
            <person name="Li Y."/>
            <person name="Wang S."/>
            <person name="Li R."/>
            <person name="Zhang H."/>
            <person name="Shen G."/>
            <person name="Guo B."/>
            <person name="Wei J."/>
            <person name="Xu J."/>
            <person name="St-Pierre B."/>
            <person name="Chen S."/>
            <person name="Sun C."/>
        </authorList>
    </citation>
    <scope>NUCLEOTIDE SEQUENCE [LARGE SCALE GENOMIC DNA]</scope>
</reference>
<accession>A0ACB9ZJR5</accession>